<gene>
    <name evidence="1" type="ORF">L3Q82_008870</name>
</gene>
<sequence>MLQRRVSQDSPTTSRDLRYSGRISSTPGALPLEELTNYLSDFGLGDGRVHLRDPSLRFLIGRQVGGIEEILEVFLPPSDNVPSSRPTDSPPPWPHRTPPRPEFLPPGPSVWAAALLGLPVPVNCVRSPTGQHGPIGLLLQPDGIPYFRCPPPGSGLPPRQAPETLRPQLRTAASTMEAENMVHSDSMDSMSPASLGICEKLFRRWELKTSLTEGSARRSQQTLTIRLGLPGLSNFLLCQRIQLTTRW</sequence>
<accession>A0ACB8XBK8</accession>
<evidence type="ECO:0000313" key="2">
    <source>
        <dbReference type="Proteomes" id="UP000831701"/>
    </source>
</evidence>
<comment type="caution">
    <text evidence="1">The sequence shown here is derived from an EMBL/GenBank/DDBJ whole genome shotgun (WGS) entry which is preliminary data.</text>
</comment>
<reference evidence="1" key="1">
    <citation type="submission" date="2022-04" db="EMBL/GenBank/DDBJ databases">
        <title>Jade perch genome.</title>
        <authorList>
            <person name="Chao B."/>
        </authorList>
    </citation>
    <scope>NUCLEOTIDE SEQUENCE</scope>
    <source>
        <strain evidence="1">CB-2022</strain>
    </source>
</reference>
<dbReference type="Proteomes" id="UP000831701">
    <property type="component" value="Chromosome 1"/>
</dbReference>
<evidence type="ECO:0000313" key="1">
    <source>
        <dbReference type="EMBL" id="KAI3377712.1"/>
    </source>
</evidence>
<organism evidence="1 2">
    <name type="scientific">Scortum barcoo</name>
    <name type="common">barcoo grunter</name>
    <dbReference type="NCBI Taxonomy" id="214431"/>
    <lineage>
        <taxon>Eukaryota</taxon>
        <taxon>Metazoa</taxon>
        <taxon>Chordata</taxon>
        <taxon>Craniata</taxon>
        <taxon>Vertebrata</taxon>
        <taxon>Euteleostomi</taxon>
        <taxon>Actinopterygii</taxon>
        <taxon>Neopterygii</taxon>
        <taxon>Teleostei</taxon>
        <taxon>Neoteleostei</taxon>
        <taxon>Acanthomorphata</taxon>
        <taxon>Eupercaria</taxon>
        <taxon>Centrarchiformes</taxon>
        <taxon>Terapontoidei</taxon>
        <taxon>Terapontidae</taxon>
        <taxon>Scortum</taxon>
    </lineage>
</organism>
<dbReference type="EMBL" id="CM041531">
    <property type="protein sequence ID" value="KAI3377712.1"/>
    <property type="molecule type" value="Genomic_DNA"/>
</dbReference>
<name>A0ACB8XBK8_9TELE</name>
<proteinExistence type="predicted"/>
<protein>
    <submittedName>
        <fullName evidence="1">Uncharacterized protein</fullName>
    </submittedName>
</protein>
<keyword evidence="2" id="KW-1185">Reference proteome</keyword>